<dbReference type="InterPro" id="IPR023198">
    <property type="entry name" value="PGP-like_dom2"/>
</dbReference>
<comment type="caution">
    <text evidence="5">The sequence shown here is derived from an EMBL/GenBank/DDBJ whole genome shotgun (WGS) entry which is preliminary data.</text>
</comment>
<protein>
    <submittedName>
        <fullName evidence="5">HAD-IA family hydrolase</fullName>
    </submittedName>
</protein>
<proteinExistence type="inferred from homology"/>
<dbReference type="NCBIfam" id="TIGR01509">
    <property type="entry name" value="HAD-SF-IA-v3"/>
    <property type="match status" value="1"/>
</dbReference>
<dbReference type="SUPFAM" id="SSF56784">
    <property type="entry name" value="HAD-like"/>
    <property type="match status" value="1"/>
</dbReference>
<dbReference type="SFLD" id="SFLDS00003">
    <property type="entry name" value="Haloacid_Dehalogenase"/>
    <property type="match status" value="1"/>
</dbReference>
<reference evidence="5 6" key="1">
    <citation type="submission" date="2020-01" db="EMBL/GenBank/DDBJ databases">
        <title>Genomes of bacteria type strains.</title>
        <authorList>
            <person name="Chen J."/>
            <person name="Zhu S."/>
            <person name="Chen J."/>
        </authorList>
    </citation>
    <scope>NUCLEOTIDE SEQUENCE [LARGE SCALE GENOMIC DNA]</scope>
    <source>
        <strain evidence="5 6">KCTC 52919</strain>
    </source>
</reference>
<keyword evidence="3" id="KW-0479">Metal-binding</keyword>
<organism evidence="5 6">
    <name type="scientific">Aurantimonas aggregata</name>
    <dbReference type="NCBI Taxonomy" id="2047720"/>
    <lineage>
        <taxon>Bacteria</taxon>
        <taxon>Pseudomonadati</taxon>
        <taxon>Pseudomonadota</taxon>
        <taxon>Alphaproteobacteria</taxon>
        <taxon>Hyphomicrobiales</taxon>
        <taxon>Aurantimonadaceae</taxon>
        <taxon>Aurantimonas</taxon>
    </lineage>
</organism>
<evidence type="ECO:0000313" key="6">
    <source>
        <dbReference type="Proteomes" id="UP000476332"/>
    </source>
</evidence>
<dbReference type="InterPro" id="IPR006439">
    <property type="entry name" value="HAD-SF_hydro_IA"/>
</dbReference>
<keyword evidence="5" id="KW-0378">Hydrolase</keyword>
<evidence type="ECO:0000256" key="4">
    <source>
        <dbReference type="ARBA" id="ARBA00022842"/>
    </source>
</evidence>
<evidence type="ECO:0000256" key="2">
    <source>
        <dbReference type="ARBA" id="ARBA00006171"/>
    </source>
</evidence>
<dbReference type="AlphaFoldDB" id="A0A6L9ME59"/>
<evidence type="ECO:0000256" key="3">
    <source>
        <dbReference type="ARBA" id="ARBA00022723"/>
    </source>
</evidence>
<comment type="cofactor">
    <cofactor evidence="1">
        <name>Mg(2+)</name>
        <dbReference type="ChEBI" id="CHEBI:18420"/>
    </cofactor>
</comment>
<dbReference type="SFLD" id="SFLDG01129">
    <property type="entry name" value="C1.5:_HAD__Beta-PGM__Phosphata"/>
    <property type="match status" value="1"/>
</dbReference>
<evidence type="ECO:0000256" key="1">
    <source>
        <dbReference type="ARBA" id="ARBA00001946"/>
    </source>
</evidence>
<name>A0A6L9ME59_9HYPH</name>
<dbReference type="InterPro" id="IPR051600">
    <property type="entry name" value="Beta-PGM-like"/>
</dbReference>
<dbReference type="PANTHER" id="PTHR46193:SF10">
    <property type="entry name" value="6-PHOSPHOGLUCONATE PHOSPHATASE"/>
    <property type="match status" value="1"/>
</dbReference>
<dbReference type="GO" id="GO:0046872">
    <property type="term" value="F:metal ion binding"/>
    <property type="evidence" value="ECO:0007669"/>
    <property type="project" value="UniProtKB-KW"/>
</dbReference>
<dbReference type="PANTHER" id="PTHR46193">
    <property type="entry name" value="6-PHOSPHOGLUCONATE PHOSPHATASE"/>
    <property type="match status" value="1"/>
</dbReference>
<dbReference type="InterPro" id="IPR023214">
    <property type="entry name" value="HAD_sf"/>
</dbReference>
<keyword evidence="4" id="KW-0460">Magnesium</keyword>
<gene>
    <name evidence="5" type="ORF">GTW51_04460</name>
</gene>
<dbReference type="RefSeq" id="WP_163042707.1">
    <property type="nucleotide sequence ID" value="NZ_JAAAMJ010000002.1"/>
</dbReference>
<dbReference type="Gene3D" id="1.10.150.240">
    <property type="entry name" value="Putative phosphatase, domain 2"/>
    <property type="match status" value="1"/>
</dbReference>
<dbReference type="EMBL" id="JAAAMJ010000002">
    <property type="protein sequence ID" value="NDV85950.1"/>
    <property type="molecule type" value="Genomic_DNA"/>
</dbReference>
<comment type="similarity">
    <text evidence="2">Belongs to the HAD-like hydrolase superfamily. CbbY/CbbZ/Gph/YieH family.</text>
</comment>
<sequence>MADPLLVIFDCDGVLVDSEIIAAAVETEMLQEQGIEIEAADFATRFAGLTWPMIMARLAEETGTRFPKDFAARVDAEIDRRLESEVEEVPGAREAIERLTLPRCICSNSSTRRLELMLDHVGLWDEFAPNVFSATEVGTKKGKPAPDVFLYACEQFSVAPKASIVIEDSVHGVTAAVTAGCRVVGFTGGRHSYAGHAEALAEAGAETVISRLADFPAVVEALAIWSDA</sequence>
<dbReference type="Gene3D" id="3.40.50.1000">
    <property type="entry name" value="HAD superfamily/HAD-like"/>
    <property type="match status" value="1"/>
</dbReference>
<accession>A0A6L9ME59</accession>
<dbReference type="SFLD" id="SFLDG01135">
    <property type="entry name" value="C1.5.6:_HAD__Beta-PGM__Phospha"/>
    <property type="match status" value="1"/>
</dbReference>
<dbReference type="Proteomes" id="UP000476332">
    <property type="component" value="Unassembled WGS sequence"/>
</dbReference>
<dbReference type="InterPro" id="IPR036412">
    <property type="entry name" value="HAD-like_sf"/>
</dbReference>
<evidence type="ECO:0000313" key="5">
    <source>
        <dbReference type="EMBL" id="NDV85950.1"/>
    </source>
</evidence>
<keyword evidence="6" id="KW-1185">Reference proteome</keyword>
<dbReference type="GO" id="GO:0016787">
    <property type="term" value="F:hydrolase activity"/>
    <property type="evidence" value="ECO:0007669"/>
    <property type="project" value="UniProtKB-KW"/>
</dbReference>
<dbReference type="Pfam" id="PF00702">
    <property type="entry name" value="Hydrolase"/>
    <property type="match status" value="1"/>
</dbReference>